<feature type="region of interest" description="Disordered" evidence="1">
    <location>
        <begin position="20"/>
        <end position="51"/>
    </location>
</feature>
<sequence>MAPPQGLAVEVLRSKRKVSIPPEVRASAAEEPAGPPPTTATRSFRPESSLVGEEEAVIERVGRFEWAHSEEVVVFSGDRKHG</sequence>
<dbReference type="EMBL" id="JARPOI010000006">
    <property type="protein sequence ID" value="KAJ9178470.1"/>
    <property type="molecule type" value="Genomic_DNA"/>
</dbReference>
<comment type="caution">
    <text evidence="2">The sequence shown here is derived from an EMBL/GenBank/DDBJ whole genome shotgun (WGS) entry which is preliminary data.</text>
</comment>
<reference evidence="2" key="1">
    <citation type="journal article" date="2023" name="Plant Biotechnol. J.">
        <title>Chromosome-level wild Hevea brasiliensis genome provides new tools for genomic-assisted breeding and valuable loci to elevate rubber yield.</title>
        <authorList>
            <person name="Cheng H."/>
            <person name="Song X."/>
            <person name="Hu Y."/>
            <person name="Wu T."/>
            <person name="Yang Q."/>
            <person name="An Z."/>
            <person name="Feng S."/>
            <person name="Deng Z."/>
            <person name="Wu W."/>
            <person name="Zeng X."/>
            <person name="Tu M."/>
            <person name="Wang X."/>
            <person name="Huang H."/>
        </authorList>
    </citation>
    <scope>NUCLEOTIDE SEQUENCE</scope>
    <source>
        <strain evidence="2">MT/VB/25A 57/8</strain>
    </source>
</reference>
<evidence type="ECO:0000313" key="2">
    <source>
        <dbReference type="EMBL" id="KAJ9178470.1"/>
    </source>
</evidence>
<name>A0ABQ9MFU2_HEVBR</name>
<dbReference type="Proteomes" id="UP001174677">
    <property type="component" value="Chromosome 6"/>
</dbReference>
<evidence type="ECO:0000313" key="3">
    <source>
        <dbReference type="Proteomes" id="UP001174677"/>
    </source>
</evidence>
<gene>
    <name evidence="2" type="ORF">P3X46_010349</name>
</gene>
<keyword evidence="3" id="KW-1185">Reference proteome</keyword>
<protein>
    <submittedName>
        <fullName evidence="2">Uncharacterized protein</fullName>
    </submittedName>
</protein>
<evidence type="ECO:0000256" key="1">
    <source>
        <dbReference type="SAM" id="MobiDB-lite"/>
    </source>
</evidence>
<organism evidence="2 3">
    <name type="scientific">Hevea brasiliensis</name>
    <name type="common">Para rubber tree</name>
    <name type="synonym">Siphonia brasiliensis</name>
    <dbReference type="NCBI Taxonomy" id="3981"/>
    <lineage>
        <taxon>Eukaryota</taxon>
        <taxon>Viridiplantae</taxon>
        <taxon>Streptophyta</taxon>
        <taxon>Embryophyta</taxon>
        <taxon>Tracheophyta</taxon>
        <taxon>Spermatophyta</taxon>
        <taxon>Magnoliopsida</taxon>
        <taxon>eudicotyledons</taxon>
        <taxon>Gunneridae</taxon>
        <taxon>Pentapetalae</taxon>
        <taxon>rosids</taxon>
        <taxon>fabids</taxon>
        <taxon>Malpighiales</taxon>
        <taxon>Euphorbiaceae</taxon>
        <taxon>Crotonoideae</taxon>
        <taxon>Micrandreae</taxon>
        <taxon>Hevea</taxon>
    </lineage>
</organism>
<accession>A0ABQ9MFU2</accession>
<proteinExistence type="predicted"/>